<accession>W9S9G4</accession>
<sequence length="67" mass="7235">MERATLNQTVEGSGRHAPRVTSSLAGVNWWRVPPEKRSKSPNTDTLFPARALHAPTAAVTTSIGQPK</sequence>
<keyword evidence="2" id="KW-1185">Reference proteome</keyword>
<protein>
    <submittedName>
        <fullName evidence="1">Uncharacterized protein</fullName>
    </submittedName>
</protein>
<reference evidence="2" key="1">
    <citation type="submission" date="2013-01" db="EMBL/GenBank/DDBJ databases">
        <title>Draft Genome Sequence of a Mulberry Tree, Morus notabilis C.K. Schneid.</title>
        <authorList>
            <person name="He N."/>
            <person name="Zhao S."/>
        </authorList>
    </citation>
    <scope>NUCLEOTIDE SEQUENCE</scope>
</reference>
<dbReference type="AlphaFoldDB" id="W9S9G4"/>
<proteinExistence type="predicted"/>
<organism evidence="1 2">
    <name type="scientific">Morus notabilis</name>
    <dbReference type="NCBI Taxonomy" id="981085"/>
    <lineage>
        <taxon>Eukaryota</taxon>
        <taxon>Viridiplantae</taxon>
        <taxon>Streptophyta</taxon>
        <taxon>Embryophyta</taxon>
        <taxon>Tracheophyta</taxon>
        <taxon>Spermatophyta</taxon>
        <taxon>Magnoliopsida</taxon>
        <taxon>eudicotyledons</taxon>
        <taxon>Gunneridae</taxon>
        <taxon>Pentapetalae</taxon>
        <taxon>rosids</taxon>
        <taxon>fabids</taxon>
        <taxon>Rosales</taxon>
        <taxon>Moraceae</taxon>
        <taxon>Moreae</taxon>
        <taxon>Morus</taxon>
    </lineage>
</organism>
<dbReference type="EMBL" id="KE345183">
    <property type="protein sequence ID" value="EXB94921.1"/>
    <property type="molecule type" value="Genomic_DNA"/>
</dbReference>
<evidence type="ECO:0000313" key="2">
    <source>
        <dbReference type="Proteomes" id="UP000030645"/>
    </source>
</evidence>
<gene>
    <name evidence="1" type="ORF">L484_023029</name>
</gene>
<name>W9S9G4_9ROSA</name>
<evidence type="ECO:0000313" key="1">
    <source>
        <dbReference type="EMBL" id="EXB94921.1"/>
    </source>
</evidence>
<dbReference type="Proteomes" id="UP000030645">
    <property type="component" value="Unassembled WGS sequence"/>
</dbReference>